<dbReference type="EMBL" id="CP117812">
    <property type="protein sequence ID" value="WDE97890.1"/>
    <property type="molecule type" value="Genomic_DNA"/>
</dbReference>
<organism evidence="1 2">
    <name type="scientific">Lentisphaera profundi</name>
    <dbReference type="NCBI Taxonomy" id="1658616"/>
    <lineage>
        <taxon>Bacteria</taxon>
        <taxon>Pseudomonadati</taxon>
        <taxon>Lentisphaerota</taxon>
        <taxon>Lentisphaeria</taxon>
        <taxon>Lentisphaerales</taxon>
        <taxon>Lentisphaeraceae</taxon>
        <taxon>Lentisphaera</taxon>
    </lineage>
</organism>
<gene>
    <name evidence="1" type="ORF">PQO03_18860</name>
</gene>
<keyword evidence="2" id="KW-1185">Reference proteome</keyword>
<dbReference type="Proteomes" id="UP001214250">
    <property type="component" value="Chromosome 2"/>
</dbReference>
<dbReference type="Gene3D" id="1.10.10.1130">
    <property type="entry name" value="Uncharacterised protein PF10982, DUF2789"/>
    <property type="match status" value="1"/>
</dbReference>
<dbReference type="InterPro" id="IPR038086">
    <property type="entry name" value="DUF2789_sf"/>
</dbReference>
<evidence type="ECO:0000313" key="1">
    <source>
        <dbReference type="EMBL" id="WDE97890.1"/>
    </source>
</evidence>
<dbReference type="InterPro" id="IPR021250">
    <property type="entry name" value="DUF2789"/>
</dbReference>
<protein>
    <submittedName>
        <fullName evidence="1">DUF2789 domain-containing protein</fullName>
    </submittedName>
</protein>
<sequence length="79" mass="9014">MDTSIHTLKMLFLQLGLKNSDDAMSEFIASHQLSKNQAIEKANFWNTSQAQFISESWNEDADWCVIVDQLNSLLHQKSA</sequence>
<dbReference type="RefSeq" id="WP_274152553.1">
    <property type="nucleotide sequence ID" value="NZ_CP117812.1"/>
</dbReference>
<reference evidence="1 2" key="1">
    <citation type="submission" date="2023-02" db="EMBL/GenBank/DDBJ databases">
        <title>Genome sequence of Lentisphaera profundi SAORIC-696.</title>
        <authorList>
            <person name="Kim e."/>
            <person name="Cho J.-C."/>
            <person name="Choi A."/>
            <person name="Kang I."/>
        </authorList>
    </citation>
    <scope>NUCLEOTIDE SEQUENCE [LARGE SCALE GENOMIC DNA]</scope>
    <source>
        <strain evidence="1 2">SAORIC-696</strain>
    </source>
</reference>
<accession>A0ABY7VUL4</accession>
<evidence type="ECO:0000313" key="2">
    <source>
        <dbReference type="Proteomes" id="UP001214250"/>
    </source>
</evidence>
<name>A0ABY7VUL4_9BACT</name>
<dbReference type="Pfam" id="PF10982">
    <property type="entry name" value="DUF2789"/>
    <property type="match status" value="1"/>
</dbReference>
<proteinExistence type="predicted"/>